<feature type="region of interest" description="Disordered" evidence="4">
    <location>
        <begin position="273"/>
        <end position="353"/>
    </location>
</feature>
<evidence type="ECO:0000256" key="3">
    <source>
        <dbReference type="ARBA" id="ARBA00023098"/>
    </source>
</evidence>
<feature type="compositionally biased region" description="Gly residues" evidence="4">
    <location>
        <begin position="309"/>
        <end position="321"/>
    </location>
</feature>
<comment type="caution">
    <text evidence="5">The sequence shown here is derived from an EMBL/GenBank/DDBJ whole genome shotgun (WGS) entry which is preliminary data.</text>
</comment>
<keyword evidence="6" id="KW-1185">Reference proteome</keyword>
<dbReference type="Pfam" id="PF07224">
    <property type="entry name" value="Chlorophyllase"/>
    <property type="match status" value="1"/>
</dbReference>
<evidence type="ECO:0000313" key="6">
    <source>
        <dbReference type="Proteomes" id="UP000015001"/>
    </source>
</evidence>
<name>S4MZL1_9ACTN</name>
<feature type="compositionally biased region" description="Gly residues" evidence="4">
    <location>
        <begin position="286"/>
        <end position="299"/>
    </location>
</feature>
<evidence type="ECO:0008006" key="7">
    <source>
        <dbReference type="Google" id="ProtNLM"/>
    </source>
</evidence>
<evidence type="ECO:0000313" key="5">
    <source>
        <dbReference type="EMBL" id="EPJ41615.1"/>
    </source>
</evidence>
<dbReference type="PANTHER" id="PTHR10272:SF0">
    <property type="entry name" value="PLATELET-ACTIVATING FACTOR ACETYLHYDROLASE"/>
    <property type="match status" value="1"/>
</dbReference>
<dbReference type="GO" id="GO:0016042">
    <property type="term" value="P:lipid catabolic process"/>
    <property type="evidence" value="ECO:0007669"/>
    <property type="project" value="UniProtKB-KW"/>
</dbReference>
<reference evidence="5 6" key="1">
    <citation type="submission" date="2013-02" db="EMBL/GenBank/DDBJ databases">
        <title>Draft Genome Sequence of Streptomyces afghaniensis, Which Produces Compounds of the Julimycin B-Complex.</title>
        <authorList>
            <person name="Gruening B.A."/>
            <person name="Praeg A."/>
            <person name="Erxleben A."/>
            <person name="Guenther S."/>
            <person name="Fiedler H.-P."/>
            <person name="Goodfellow M."/>
            <person name="Mueller M."/>
        </authorList>
    </citation>
    <scope>NUCLEOTIDE SEQUENCE [LARGE SCALE GENOMIC DNA]</scope>
    <source>
        <strain evidence="5 6">772</strain>
    </source>
</reference>
<dbReference type="InterPro" id="IPR017395">
    <property type="entry name" value="Chlorophyllase-like"/>
</dbReference>
<sequence length="353" mass="36685">MPGTSLSDSTTVISAKPVVLPAPGRGEDLQVRVSAPATGGDLPVVVFSHGFGWSMNGYAPLADHWAAQGFVVVQPTHLDSRTLGLPPEDPRTPRIWRFRIEDLTRVLDGLDVLEASVPGLTGRLDRDRVAVAGHSWGAQTSSMLLGARVLDSDGVPGEDMSDPRVKAGVLLAMAGLGDDLTPFAVEHLPFMRPSFDTMTTPALIVAGDHDDSALTTRGPDWFTDPYTYSPGKKSLLTLFGAEHSLGGIPGYEVAETTDESPARVALLHAPHHRLPAQRPLPRGHQLEGGGRRAGGGPGAAGEAPEQVGEGAGRGEGDGPGDQGAAAFGLGGLGFGGGLARETGTPDARKEPAY</sequence>
<proteinExistence type="predicted"/>
<dbReference type="Gene3D" id="3.40.50.1820">
    <property type="entry name" value="alpha/beta hydrolase"/>
    <property type="match status" value="1"/>
</dbReference>
<feature type="compositionally biased region" description="Gly residues" evidence="4">
    <location>
        <begin position="328"/>
        <end position="338"/>
    </location>
</feature>
<gene>
    <name evidence="5" type="ORF">STAFG_1346</name>
</gene>
<evidence type="ECO:0000256" key="4">
    <source>
        <dbReference type="SAM" id="MobiDB-lite"/>
    </source>
</evidence>
<dbReference type="GO" id="GO:0003847">
    <property type="term" value="F:1-alkyl-2-acetylglycerophosphocholine esterase activity"/>
    <property type="evidence" value="ECO:0007669"/>
    <property type="project" value="TreeGrafter"/>
</dbReference>
<evidence type="ECO:0000256" key="1">
    <source>
        <dbReference type="ARBA" id="ARBA00022801"/>
    </source>
</evidence>
<protein>
    <recommendedName>
        <fullName evidence="7">AB hydrolase-1 domain-containing protein</fullName>
    </recommendedName>
</protein>
<keyword evidence="1" id="KW-0378">Hydrolase</keyword>
<keyword evidence="2" id="KW-0442">Lipid degradation</keyword>
<accession>S4MZL1</accession>
<dbReference type="Proteomes" id="UP000015001">
    <property type="component" value="Unassembled WGS sequence"/>
</dbReference>
<dbReference type="PATRIC" id="fig|1283301.3.peg.1326"/>
<keyword evidence="3" id="KW-0443">Lipid metabolism</keyword>
<dbReference type="SUPFAM" id="SSF53474">
    <property type="entry name" value="alpha/beta-Hydrolases"/>
    <property type="match status" value="1"/>
</dbReference>
<dbReference type="AlphaFoldDB" id="S4MZL1"/>
<evidence type="ECO:0000256" key="2">
    <source>
        <dbReference type="ARBA" id="ARBA00022963"/>
    </source>
</evidence>
<dbReference type="EMBL" id="AOPY01001310">
    <property type="protein sequence ID" value="EPJ41615.1"/>
    <property type="molecule type" value="Genomic_DNA"/>
</dbReference>
<dbReference type="InterPro" id="IPR029058">
    <property type="entry name" value="AB_hydrolase_fold"/>
</dbReference>
<dbReference type="PANTHER" id="PTHR10272">
    <property type="entry name" value="PLATELET-ACTIVATING FACTOR ACETYLHYDROLASE"/>
    <property type="match status" value="1"/>
</dbReference>
<organism evidence="5 6">
    <name type="scientific">Streptomyces afghaniensis 772</name>
    <dbReference type="NCBI Taxonomy" id="1283301"/>
    <lineage>
        <taxon>Bacteria</taxon>
        <taxon>Bacillati</taxon>
        <taxon>Actinomycetota</taxon>
        <taxon>Actinomycetes</taxon>
        <taxon>Kitasatosporales</taxon>
        <taxon>Streptomycetaceae</taxon>
        <taxon>Streptomyces</taxon>
    </lineage>
</organism>
<dbReference type="HOGENOM" id="CLU_066851_1_0_11"/>